<dbReference type="EMBL" id="AHMY02000066">
    <property type="protein sequence ID" value="EKO13982.1"/>
    <property type="molecule type" value="Genomic_DNA"/>
</dbReference>
<proteinExistence type="predicted"/>
<evidence type="ECO:0000313" key="1">
    <source>
        <dbReference type="EMBL" id="EKO13982.1"/>
    </source>
</evidence>
<evidence type="ECO:0000313" key="2">
    <source>
        <dbReference type="Proteomes" id="UP000006253"/>
    </source>
</evidence>
<dbReference type="AlphaFoldDB" id="A0A0E2AYG9"/>
<sequence>MFQNLECEILSKKPTILGLVQFCEGYCIFKKIPVNFWHVREVKFVIQFYRL</sequence>
<protein>
    <submittedName>
        <fullName evidence="1">Uncharacterized protein</fullName>
    </submittedName>
</protein>
<accession>A0A0E2AYG9</accession>
<reference evidence="1 2" key="1">
    <citation type="submission" date="2012-10" db="EMBL/GenBank/DDBJ databases">
        <authorList>
            <person name="Harkins D.M."/>
            <person name="Durkin A.S."/>
            <person name="Brinkac L.M."/>
            <person name="Selengut J.D."/>
            <person name="Sanka R."/>
            <person name="DePew J."/>
            <person name="Purushe J."/>
            <person name="Peacock S.J."/>
            <person name="Thaipadungpanit J."/>
            <person name="Wuthiekanun V.W."/>
            <person name="Day N.P."/>
            <person name="Vinetz J.M."/>
            <person name="Sutton G.G."/>
            <person name="Nelson W.C."/>
            <person name="Fouts D.E."/>
        </authorList>
    </citation>
    <scope>NUCLEOTIDE SEQUENCE [LARGE SCALE GENOMIC DNA]</scope>
    <source>
        <strain evidence="1 2">H1</strain>
    </source>
</reference>
<gene>
    <name evidence="1" type="ORF">LEP1GSC081_0276</name>
</gene>
<organism evidence="1 2">
    <name type="scientific">Leptospira kirschneri str. H1</name>
    <dbReference type="NCBI Taxonomy" id="1049966"/>
    <lineage>
        <taxon>Bacteria</taxon>
        <taxon>Pseudomonadati</taxon>
        <taxon>Spirochaetota</taxon>
        <taxon>Spirochaetia</taxon>
        <taxon>Leptospirales</taxon>
        <taxon>Leptospiraceae</taxon>
        <taxon>Leptospira</taxon>
    </lineage>
</organism>
<dbReference type="Proteomes" id="UP000006253">
    <property type="component" value="Unassembled WGS sequence"/>
</dbReference>
<name>A0A0E2AYG9_9LEPT</name>
<comment type="caution">
    <text evidence="1">The sequence shown here is derived from an EMBL/GenBank/DDBJ whole genome shotgun (WGS) entry which is preliminary data.</text>
</comment>